<dbReference type="EMBL" id="JAACJL010000058">
    <property type="protein sequence ID" value="KAF4611039.1"/>
    <property type="molecule type" value="Genomic_DNA"/>
</dbReference>
<comment type="caution">
    <text evidence="1">The sequence shown here is derived from an EMBL/GenBank/DDBJ whole genome shotgun (WGS) entry which is preliminary data.</text>
</comment>
<evidence type="ECO:0000313" key="1">
    <source>
        <dbReference type="EMBL" id="KAF4611039.1"/>
    </source>
</evidence>
<gene>
    <name evidence="1" type="ORF">D9613_007087</name>
</gene>
<organism evidence="1 2">
    <name type="scientific">Agrocybe pediades</name>
    <dbReference type="NCBI Taxonomy" id="84607"/>
    <lineage>
        <taxon>Eukaryota</taxon>
        <taxon>Fungi</taxon>
        <taxon>Dikarya</taxon>
        <taxon>Basidiomycota</taxon>
        <taxon>Agaricomycotina</taxon>
        <taxon>Agaricomycetes</taxon>
        <taxon>Agaricomycetidae</taxon>
        <taxon>Agaricales</taxon>
        <taxon>Agaricineae</taxon>
        <taxon>Strophariaceae</taxon>
        <taxon>Agrocybe</taxon>
    </lineage>
</organism>
<dbReference type="Gene3D" id="3.30.710.10">
    <property type="entry name" value="Potassium Channel Kv1.1, Chain A"/>
    <property type="match status" value="1"/>
</dbReference>
<dbReference type="InterPro" id="IPR011333">
    <property type="entry name" value="SKP1/BTB/POZ_sf"/>
</dbReference>
<sequence>MTICDSARVVLNELPTPLTLSSGIFSEQEEVNSAQDAGEPQPRLAAAPFDDLDGDVVLRPTDGVHFYVYKCLLSLVSLVFKDVFLLCSGSDQTQESFRGKLCVQVGDDSESLFQVLSWRDPMVVTTSFTLKGLQATLSLAAKYDMQCVIQRVERSMTLSKELITVSPVAVYAIAIRYGFKDMTRAAARALLYVLLAGRSMKAAMAEYMRAVADAIDSVVA</sequence>
<name>A0A8H4VKB5_9AGAR</name>
<evidence type="ECO:0000313" key="2">
    <source>
        <dbReference type="Proteomes" id="UP000521872"/>
    </source>
</evidence>
<accession>A0A8H4VKB5</accession>
<protein>
    <recommendedName>
        <fullName evidence="3">BTB domain-containing protein</fullName>
    </recommendedName>
</protein>
<dbReference type="Proteomes" id="UP000521872">
    <property type="component" value="Unassembled WGS sequence"/>
</dbReference>
<reference evidence="1 2" key="1">
    <citation type="submission" date="2019-12" db="EMBL/GenBank/DDBJ databases">
        <authorList>
            <person name="Floudas D."/>
            <person name="Bentzer J."/>
            <person name="Ahren D."/>
            <person name="Johansson T."/>
            <person name="Persson P."/>
            <person name="Tunlid A."/>
        </authorList>
    </citation>
    <scope>NUCLEOTIDE SEQUENCE [LARGE SCALE GENOMIC DNA]</scope>
    <source>
        <strain evidence="1 2">CBS 102.39</strain>
    </source>
</reference>
<proteinExistence type="predicted"/>
<dbReference type="AlphaFoldDB" id="A0A8H4VKB5"/>
<keyword evidence="2" id="KW-1185">Reference proteome</keyword>
<evidence type="ECO:0008006" key="3">
    <source>
        <dbReference type="Google" id="ProtNLM"/>
    </source>
</evidence>